<dbReference type="Proteomes" id="UP001234989">
    <property type="component" value="Chromosome 9"/>
</dbReference>
<name>A0AAF0ZSL7_SOLVR</name>
<gene>
    <name evidence="1" type="ORF">MTR67_041718</name>
</gene>
<accession>A0AAF0ZSL7</accession>
<evidence type="ECO:0000313" key="1">
    <source>
        <dbReference type="EMBL" id="WMV48333.1"/>
    </source>
</evidence>
<proteinExistence type="predicted"/>
<dbReference type="PANTHER" id="PTHR15140:SF54">
    <property type="entry name" value="RPI-VNT1"/>
    <property type="match status" value="1"/>
</dbReference>
<dbReference type="EMBL" id="CP133620">
    <property type="protein sequence ID" value="WMV48333.1"/>
    <property type="molecule type" value="Genomic_DNA"/>
</dbReference>
<evidence type="ECO:0000313" key="2">
    <source>
        <dbReference type="Proteomes" id="UP001234989"/>
    </source>
</evidence>
<dbReference type="SUPFAM" id="SSF52047">
    <property type="entry name" value="RNI-like"/>
    <property type="match status" value="1"/>
</dbReference>
<dbReference type="AlphaFoldDB" id="A0AAF0ZSL7"/>
<reference evidence="1" key="1">
    <citation type="submission" date="2023-08" db="EMBL/GenBank/DDBJ databases">
        <title>A de novo genome assembly of Solanum verrucosum Schlechtendal, a Mexican diploid species geographically isolated from the other diploid A-genome species in potato relatives.</title>
        <authorList>
            <person name="Hosaka K."/>
        </authorList>
    </citation>
    <scope>NUCLEOTIDE SEQUENCE</scope>
    <source>
        <tissue evidence="1">Young leaves</tissue>
    </source>
</reference>
<sequence length="330" mass="37677">MLRAKERTEYAWSRVLQSLGHKIQDGCAKVLVLSCNDFPIALRQCFLYFGLYPELPNGNIRIHDLLHSLCVDLAEESNFFHTEHNAFGNLRNVSRVRRITFYSDNNAMNEFFRSNPYPKKLRGLLCFTKDRCIFSELAHLNFKLLQVLVVVMSQDGYGGFTMGNKFGKMSCFMLSAIGGALSPVPTALEVLKLKFCNESSEQINLLSYPNIVKMHLNAAMRLNCEAFPPHLVKLTLVYLTVDDHVVAVLKKLPKLRILKMVVCEHKKEEMDLSGDGFPQLEVLHIQNPLWLLEIICTDDVNMPKLNKLLLVDTKCERSVCLSDRLAKLRI</sequence>
<organism evidence="1 2">
    <name type="scientific">Solanum verrucosum</name>
    <dbReference type="NCBI Taxonomy" id="315347"/>
    <lineage>
        <taxon>Eukaryota</taxon>
        <taxon>Viridiplantae</taxon>
        <taxon>Streptophyta</taxon>
        <taxon>Embryophyta</taxon>
        <taxon>Tracheophyta</taxon>
        <taxon>Spermatophyta</taxon>
        <taxon>Magnoliopsida</taxon>
        <taxon>eudicotyledons</taxon>
        <taxon>Gunneridae</taxon>
        <taxon>Pentapetalae</taxon>
        <taxon>asterids</taxon>
        <taxon>lamiids</taxon>
        <taxon>Solanales</taxon>
        <taxon>Solanaceae</taxon>
        <taxon>Solanoideae</taxon>
        <taxon>Solaneae</taxon>
        <taxon>Solanum</taxon>
    </lineage>
</organism>
<dbReference type="PANTHER" id="PTHR15140">
    <property type="entry name" value="TUBULIN-SPECIFIC CHAPERONE E"/>
    <property type="match status" value="1"/>
</dbReference>
<protein>
    <submittedName>
        <fullName evidence="1">Uncharacterized protein</fullName>
    </submittedName>
</protein>
<keyword evidence="2" id="KW-1185">Reference proteome</keyword>